<dbReference type="InterPro" id="IPR050979">
    <property type="entry name" value="LD-transpeptidase"/>
</dbReference>
<keyword evidence="3" id="KW-0328">Glycosyltransferase</keyword>
<evidence type="ECO:0000259" key="11">
    <source>
        <dbReference type="PROSITE" id="PS52029"/>
    </source>
</evidence>
<feature type="chain" id="PRO_5047414563" evidence="10">
    <location>
        <begin position="27"/>
        <end position="192"/>
    </location>
</feature>
<feature type="active site" description="Proton donor/acceptor" evidence="9">
    <location>
        <position position="152"/>
    </location>
</feature>
<keyword evidence="6 9" id="KW-0133">Cell shape</keyword>
<evidence type="ECO:0000313" key="13">
    <source>
        <dbReference type="Proteomes" id="UP001239680"/>
    </source>
</evidence>
<keyword evidence="13" id="KW-1185">Reference proteome</keyword>
<evidence type="ECO:0000313" key="12">
    <source>
        <dbReference type="EMBL" id="MDQ2067394.1"/>
    </source>
</evidence>
<evidence type="ECO:0000256" key="8">
    <source>
        <dbReference type="ARBA" id="ARBA00023316"/>
    </source>
</evidence>
<comment type="pathway">
    <text evidence="1 9">Cell wall biogenesis; peptidoglycan biosynthesis.</text>
</comment>
<feature type="domain" description="L,D-TPase catalytic" evidence="11">
    <location>
        <begin position="62"/>
        <end position="192"/>
    </location>
</feature>
<evidence type="ECO:0000256" key="10">
    <source>
        <dbReference type="SAM" id="SignalP"/>
    </source>
</evidence>
<comment type="similarity">
    <text evidence="2">Belongs to the YkuD family.</text>
</comment>
<reference evidence="12 13" key="1">
    <citation type="submission" date="2023-08" db="EMBL/GenBank/DDBJ databases">
        <title>Characterization of two Paracoccaceae strains isolated from Phycosphere and proposal of Xinfangfangia lacusdiani sp. nov.</title>
        <authorList>
            <person name="Deng Y."/>
            <person name="Zhang Y.Q."/>
        </authorList>
    </citation>
    <scope>NUCLEOTIDE SEQUENCE [LARGE SCALE GENOMIC DNA]</scope>
    <source>
        <strain evidence="12 13">CPCC 101601</strain>
    </source>
</reference>
<dbReference type="RefSeq" id="WP_306681100.1">
    <property type="nucleotide sequence ID" value="NZ_JAVDBT010000013.1"/>
</dbReference>
<dbReference type="Gene3D" id="2.40.440.10">
    <property type="entry name" value="L,D-transpeptidase catalytic domain-like"/>
    <property type="match status" value="1"/>
</dbReference>
<dbReference type="InterPro" id="IPR005490">
    <property type="entry name" value="LD_TPept_cat_dom"/>
</dbReference>
<sequence>MSRPLTRRRALILGAGSLLGSASVLAAPAVLAQATAEPVVRGNSSGFTMQDWRNHFDSAGRVMILADTQSRALHWWAADGSGHRVYPTSVPISDELTKRGLTEIVRKKEGPSWTPTASQMQRYPDWKPIGPGPENPLGTHAMYLGWPAYIIHGTHDTRKIGRKSSDGCIGLFNENIAELFQISPVGTQVRII</sequence>
<dbReference type="PANTHER" id="PTHR30582:SF24">
    <property type="entry name" value="L,D-TRANSPEPTIDASE ERFK_SRFK-RELATED"/>
    <property type="match status" value="1"/>
</dbReference>
<dbReference type="EC" id="2.-.-.-" evidence="12"/>
<dbReference type="GO" id="GO:0016740">
    <property type="term" value="F:transferase activity"/>
    <property type="evidence" value="ECO:0007669"/>
    <property type="project" value="UniProtKB-KW"/>
</dbReference>
<evidence type="ECO:0000256" key="6">
    <source>
        <dbReference type="ARBA" id="ARBA00022960"/>
    </source>
</evidence>
<evidence type="ECO:0000256" key="7">
    <source>
        <dbReference type="ARBA" id="ARBA00022984"/>
    </source>
</evidence>
<keyword evidence="4 12" id="KW-0808">Transferase</keyword>
<evidence type="ECO:0000256" key="1">
    <source>
        <dbReference type="ARBA" id="ARBA00004752"/>
    </source>
</evidence>
<name>A0ABU0W0B2_9RHOB</name>
<feature type="signal peptide" evidence="10">
    <location>
        <begin position="1"/>
        <end position="26"/>
    </location>
</feature>
<dbReference type="EMBL" id="JAVDBT010000013">
    <property type="protein sequence ID" value="MDQ2067394.1"/>
    <property type="molecule type" value="Genomic_DNA"/>
</dbReference>
<dbReference type="PROSITE" id="PS52029">
    <property type="entry name" value="LD_TPASE"/>
    <property type="match status" value="1"/>
</dbReference>
<dbReference type="CDD" id="cd16913">
    <property type="entry name" value="YkuD_like"/>
    <property type="match status" value="1"/>
</dbReference>
<keyword evidence="7 9" id="KW-0573">Peptidoglycan synthesis</keyword>
<dbReference type="SUPFAM" id="SSF141523">
    <property type="entry name" value="L,D-transpeptidase catalytic domain-like"/>
    <property type="match status" value="1"/>
</dbReference>
<protein>
    <submittedName>
        <fullName evidence="12">L,D-transpeptidase</fullName>
        <ecNumber evidence="12">2.-.-.-</ecNumber>
    </submittedName>
</protein>
<dbReference type="Pfam" id="PF03734">
    <property type="entry name" value="YkuD"/>
    <property type="match status" value="1"/>
</dbReference>
<keyword evidence="10" id="KW-0732">Signal</keyword>
<dbReference type="PANTHER" id="PTHR30582">
    <property type="entry name" value="L,D-TRANSPEPTIDASE"/>
    <property type="match status" value="1"/>
</dbReference>
<feature type="active site" description="Nucleophile" evidence="9">
    <location>
        <position position="168"/>
    </location>
</feature>
<evidence type="ECO:0000256" key="4">
    <source>
        <dbReference type="ARBA" id="ARBA00022679"/>
    </source>
</evidence>
<organism evidence="12 13">
    <name type="scientific">Pseudogemmobacter lacusdianii</name>
    <dbReference type="NCBI Taxonomy" id="3069608"/>
    <lineage>
        <taxon>Bacteria</taxon>
        <taxon>Pseudomonadati</taxon>
        <taxon>Pseudomonadota</taxon>
        <taxon>Alphaproteobacteria</taxon>
        <taxon>Rhodobacterales</taxon>
        <taxon>Paracoccaceae</taxon>
        <taxon>Pseudogemmobacter</taxon>
    </lineage>
</organism>
<dbReference type="InterPro" id="IPR006311">
    <property type="entry name" value="TAT_signal"/>
</dbReference>
<proteinExistence type="inferred from homology"/>
<evidence type="ECO:0000256" key="2">
    <source>
        <dbReference type="ARBA" id="ARBA00005992"/>
    </source>
</evidence>
<keyword evidence="8 9" id="KW-0961">Cell wall biogenesis/degradation</keyword>
<evidence type="ECO:0000256" key="3">
    <source>
        <dbReference type="ARBA" id="ARBA00022676"/>
    </source>
</evidence>
<accession>A0ABU0W0B2</accession>
<evidence type="ECO:0000256" key="9">
    <source>
        <dbReference type="PROSITE-ProRule" id="PRU01373"/>
    </source>
</evidence>
<gene>
    <name evidence="12" type="ORF">Q9295_13530</name>
</gene>
<dbReference type="PROSITE" id="PS51318">
    <property type="entry name" value="TAT"/>
    <property type="match status" value="1"/>
</dbReference>
<evidence type="ECO:0000256" key="5">
    <source>
        <dbReference type="ARBA" id="ARBA00022801"/>
    </source>
</evidence>
<keyword evidence="5" id="KW-0378">Hydrolase</keyword>
<comment type="caution">
    <text evidence="12">The sequence shown here is derived from an EMBL/GenBank/DDBJ whole genome shotgun (WGS) entry which is preliminary data.</text>
</comment>
<dbReference type="InterPro" id="IPR038063">
    <property type="entry name" value="Transpep_catalytic_dom"/>
</dbReference>
<dbReference type="Proteomes" id="UP001239680">
    <property type="component" value="Unassembled WGS sequence"/>
</dbReference>